<keyword evidence="1" id="KW-1133">Transmembrane helix</keyword>
<proteinExistence type="predicted"/>
<keyword evidence="1" id="KW-0472">Membrane</keyword>
<keyword evidence="3" id="KW-1185">Reference proteome</keyword>
<dbReference type="EMBL" id="MN854830">
    <property type="protein sequence ID" value="QPW37314.1"/>
    <property type="molecule type" value="Genomic_DNA"/>
</dbReference>
<keyword evidence="1" id="KW-0812">Transmembrane</keyword>
<reference evidence="2" key="1">
    <citation type="submission" date="2020-12" db="EMBL/GenBank/DDBJ databases">
        <title>Comparison of Enterococcus faecalis Biofilm Removal Efficiency Among Bacteriophage PBEF129, Its Endolysin, and Cefotaxime.</title>
        <authorList>
            <person name="Myung H."/>
            <person name="Oh H."/>
            <person name="Hwang Y."/>
            <person name="Hong H."/>
        </authorList>
    </citation>
    <scope>NUCLEOTIDE SEQUENCE</scope>
</reference>
<sequence>MLSMSFVYIIPSLDTVYSSPPLVSLTSALPFSLSSLITYTQTPSFVNAVSKPLYFLLIPITLFLIHLTLNILHYVLFFVNRLAQQF</sequence>
<evidence type="ECO:0000313" key="2">
    <source>
        <dbReference type="EMBL" id="QPW37314.1"/>
    </source>
</evidence>
<evidence type="ECO:0000256" key="1">
    <source>
        <dbReference type="SAM" id="Phobius"/>
    </source>
</evidence>
<name>A0A7T3JFK9_9CAUD</name>
<dbReference type="Proteomes" id="UP000463860">
    <property type="component" value="Segment"/>
</dbReference>
<feature type="transmembrane region" description="Helical" evidence="1">
    <location>
        <begin position="53"/>
        <end position="79"/>
    </location>
</feature>
<organism evidence="2 3">
    <name type="scientific">Enterococcus phage PBEF129</name>
    <dbReference type="NCBI Taxonomy" id="2696337"/>
    <lineage>
        <taxon>Viruses</taxon>
        <taxon>Duplodnaviria</taxon>
        <taxon>Heunggongvirae</taxon>
        <taxon>Uroviricota</taxon>
        <taxon>Caudoviricetes</taxon>
        <taxon>Herelleviridae</taxon>
        <taxon>Brockvirinae</taxon>
        <taxon>Kochikohdavirus</taxon>
        <taxon>Kochikohdavirus ECP3</taxon>
    </lineage>
</organism>
<protein>
    <submittedName>
        <fullName evidence="2">Uncharacterized protein</fullName>
    </submittedName>
</protein>
<evidence type="ECO:0000313" key="3">
    <source>
        <dbReference type="Proteomes" id="UP000463860"/>
    </source>
</evidence>
<accession>A0A7T3JFK9</accession>